<keyword evidence="3" id="KW-1185">Reference proteome</keyword>
<protein>
    <submittedName>
        <fullName evidence="2">Uncharacterized protein</fullName>
    </submittedName>
</protein>
<accession>A0ABD2WN76</accession>
<name>A0ABD2WN76_9HYME</name>
<evidence type="ECO:0000256" key="1">
    <source>
        <dbReference type="SAM" id="MobiDB-lite"/>
    </source>
</evidence>
<gene>
    <name evidence="2" type="ORF">TKK_011348</name>
</gene>
<sequence length="115" mass="12735">MFSTSPSPVKPEAAAALSLKQRLLVKEKSTADVELIVVEPESSPTPVSKKLESIPKSRRPSTFISKSQQKVIAPKRRRTDIKLMYESEDDVPPMIRTNVISSSSSGVESEELHEK</sequence>
<evidence type="ECO:0000313" key="3">
    <source>
        <dbReference type="Proteomes" id="UP001627154"/>
    </source>
</evidence>
<dbReference type="EMBL" id="JBJJXI010000092">
    <property type="protein sequence ID" value="KAL3394329.1"/>
    <property type="molecule type" value="Genomic_DNA"/>
</dbReference>
<feature type="region of interest" description="Disordered" evidence="1">
    <location>
        <begin position="94"/>
        <end position="115"/>
    </location>
</feature>
<reference evidence="2 3" key="1">
    <citation type="journal article" date="2024" name="bioRxiv">
        <title>A reference genome for Trichogramma kaykai: A tiny desert-dwelling parasitoid wasp with competing sex-ratio distorters.</title>
        <authorList>
            <person name="Culotta J."/>
            <person name="Lindsey A.R."/>
        </authorList>
    </citation>
    <scope>NUCLEOTIDE SEQUENCE [LARGE SCALE GENOMIC DNA]</scope>
    <source>
        <strain evidence="2 3">KSX58</strain>
    </source>
</reference>
<comment type="caution">
    <text evidence="2">The sequence shown here is derived from an EMBL/GenBank/DDBJ whole genome shotgun (WGS) entry which is preliminary data.</text>
</comment>
<dbReference type="Proteomes" id="UP001627154">
    <property type="component" value="Unassembled WGS sequence"/>
</dbReference>
<organism evidence="2 3">
    <name type="scientific">Trichogramma kaykai</name>
    <dbReference type="NCBI Taxonomy" id="54128"/>
    <lineage>
        <taxon>Eukaryota</taxon>
        <taxon>Metazoa</taxon>
        <taxon>Ecdysozoa</taxon>
        <taxon>Arthropoda</taxon>
        <taxon>Hexapoda</taxon>
        <taxon>Insecta</taxon>
        <taxon>Pterygota</taxon>
        <taxon>Neoptera</taxon>
        <taxon>Endopterygota</taxon>
        <taxon>Hymenoptera</taxon>
        <taxon>Apocrita</taxon>
        <taxon>Proctotrupomorpha</taxon>
        <taxon>Chalcidoidea</taxon>
        <taxon>Trichogrammatidae</taxon>
        <taxon>Trichogramma</taxon>
    </lineage>
</organism>
<feature type="region of interest" description="Disordered" evidence="1">
    <location>
        <begin position="41"/>
        <end position="71"/>
    </location>
</feature>
<dbReference type="AlphaFoldDB" id="A0ABD2WN76"/>
<evidence type="ECO:0000313" key="2">
    <source>
        <dbReference type="EMBL" id="KAL3394329.1"/>
    </source>
</evidence>
<feature type="compositionally biased region" description="Polar residues" evidence="1">
    <location>
        <begin position="60"/>
        <end position="70"/>
    </location>
</feature>
<proteinExistence type="predicted"/>